<dbReference type="STRING" id="289370.SAMN05216602_4624"/>
<evidence type="ECO:0000313" key="2">
    <source>
        <dbReference type="EMBL" id="SFJ29080.1"/>
    </source>
</evidence>
<sequence>MLAMILQIELLPSRQAAYLPLAARFKARLEQQSGSTCAERWQVDEHRQVQAAGRQQILANYRRRAAQGLRDDGMHEPPANSRCAHVQGLSR</sequence>
<dbReference type="RefSeq" id="WP_074889943.1">
    <property type="nucleotide sequence ID" value="NZ_FORC01000007.1"/>
</dbReference>
<evidence type="ECO:0000256" key="1">
    <source>
        <dbReference type="SAM" id="MobiDB-lite"/>
    </source>
</evidence>
<dbReference type="Proteomes" id="UP000183018">
    <property type="component" value="Unassembled WGS sequence"/>
</dbReference>
<evidence type="ECO:0000313" key="3">
    <source>
        <dbReference type="Proteomes" id="UP000183018"/>
    </source>
</evidence>
<accession>A0A1I3Q5Z5</accession>
<dbReference type="AlphaFoldDB" id="A0A1I3Q5Z5"/>
<protein>
    <submittedName>
        <fullName evidence="2">Uncharacterized protein</fullName>
    </submittedName>
</protein>
<name>A0A1I3Q5Z5_9GAMM</name>
<feature type="region of interest" description="Disordered" evidence="1">
    <location>
        <begin position="68"/>
        <end position="91"/>
    </location>
</feature>
<dbReference type="OrthoDB" id="9797060at2"/>
<keyword evidence="3" id="KW-1185">Reference proteome</keyword>
<gene>
    <name evidence="2" type="ORF">SAMN05216602_4624</name>
</gene>
<organism evidence="2 3">
    <name type="scientific">Phytopseudomonas argentinensis</name>
    <dbReference type="NCBI Taxonomy" id="289370"/>
    <lineage>
        <taxon>Bacteria</taxon>
        <taxon>Pseudomonadati</taxon>
        <taxon>Pseudomonadota</taxon>
        <taxon>Gammaproteobacteria</taxon>
        <taxon>Pseudomonadales</taxon>
        <taxon>Pseudomonadaceae</taxon>
        <taxon>Phytopseudomonas</taxon>
    </lineage>
</organism>
<proteinExistence type="predicted"/>
<reference evidence="3" key="1">
    <citation type="submission" date="2016-10" db="EMBL/GenBank/DDBJ databases">
        <authorList>
            <person name="Varghese N."/>
            <person name="Submissions S."/>
        </authorList>
    </citation>
    <scope>NUCLEOTIDE SEQUENCE [LARGE SCALE GENOMIC DNA]</scope>
    <source>
        <strain evidence="3">LMG 22563</strain>
    </source>
</reference>
<dbReference type="EMBL" id="FORC01000007">
    <property type="protein sequence ID" value="SFJ29080.1"/>
    <property type="molecule type" value="Genomic_DNA"/>
</dbReference>